<feature type="region of interest" description="Disordered" evidence="1">
    <location>
        <begin position="33"/>
        <end position="54"/>
    </location>
</feature>
<dbReference type="AlphaFoldDB" id="A0A9Q9ANC1"/>
<dbReference type="EMBL" id="CP099421">
    <property type="protein sequence ID" value="USW52130.1"/>
    <property type="molecule type" value="Genomic_DNA"/>
</dbReference>
<organism evidence="2 3">
    <name type="scientific">Septoria linicola</name>
    <dbReference type="NCBI Taxonomy" id="215465"/>
    <lineage>
        <taxon>Eukaryota</taxon>
        <taxon>Fungi</taxon>
        <taxon>Dikarya</taxon>
        <taxon>Ascomycota</taxon>
        <taxon>Pezizomycotina</taxon>
        <taxon>Dothideomycetes</taxon>
        <taxon>Dothideomycetidae</taxon>
        <taxon>Mycosphaerellales</taxon>
        <taxon>Mycosphaerellaceae</taxon>
        <taxon>Septoria</taxon>
    </lineage>
</organism>
<dbReference type="Proteomes" id="UP001056384">
    <property type="component" value="Chromosome 4"/>
</dbReference>
<sequence>MDQDDYSSPFAARFRWNDEEWELWNAMVAHRDSQPAVAPPSEGSTGAGYTLPFQPPATGSMPMPVICLDIKTIPAGRQAGPILQCGICMSFHLFSRKAELQRHMETHVAGQ</sequence>
<accession>A0A9Q9ANC1</accession>
<name>A0A9Q9ANC1_9PEZI</name>
<reference evidence="2" key="1">
    <citation type="submission" date="2022-06" db="EMBL/GenBank/DDBJ databases">
        <title>Complete genome sequences of two strains of the flax pathogen Septoria linicola.</title>
        <authorList>
            <person name="Lapalu N."/>
            <person name="Simon A."/>
            <person name="Demenou B."/>
            <person name="Paumier D."/>
            <person name="Guillot M.-P."/>
            <person name="Gout L."/>
            <person name="Valade R."/>
        </authorList>
    </citation>
    <scope>NUCLEOTIDE SEQUENCE</scope>
    <source>
        <strain evidence="2">SE15195</strain>
    </source>
</reference>
<protein>
    <submittedName>
        <fullName evidence="2">Uncharacterized protein</fullName>
    </submittedName>
</protein>
<evidence type="ECO:0000256" key="1">
    <source>
        <dbReference type="SAM" id="MobiDB-lite"/>
    </source>
</evidence>
<gene>
    <name evidence="2" type="ORF">Slin15195_G054490</name>
</gene>
<proteinExistence type="predicted"/>
<dbReference type="OrthoDB" id="3649752at2759"/>
<evidence type="ECO:0000313" key="3">
    <source>
        <dbReference type="Proteomes" id="UP001056384"/>
    </source>
</evidence>
<keyword evidence="3" id="KW-1185">Reference proteome</keyword>
<evidence type="ECO:0000313" key="2">
    <source>
        <dbReference type="EMBL" id="USW52130.1"/>
    </source>
</evidence>